<organism evidence="1 2">
    <name type="scientific">Diploptera punctata</name>
    <name type="common">Pacific beetle cockroach</name>
    <dbReference type="NCBI Taxonomy" id="6984"/>
    <lineage>
        <taxon>Eukaryota</taxon>
        <taxon>Metazoa</taxon>
        <taxon>Ecdysozoa</taxon>
        <taxon>Arthropoda</taxon>
        <taxon>Hexapoda</taxon>
        <taxon>Insecta</taxon>
        <taxon>Pterygota</taxon>
        <taxon>Neoptera</taxon>
        <taxon>Polyneoptera</taxon>
        <taxon>Dictyoptera</taxon>
        <taxon>Blattodea</taxon>
        <taxon>Blaberoidea</taxon>
        <taxon>Blaberidae</taxon>
        <taxon>Diplopterinae</taxon>
        <taxon>Diploptera</taxon>
    </lineage>
</organism>
<proteinExistence type="predicted"/>
<reference evidence="1" key="1">
    <citation type="journal article" date="2023" name="IScience">
        <title>Live-bearing cockroach genome reveals convergent evolutionary mechanisms linked to viviparity in insects and beyond.</title>
        <authorList>
            <person name="Fouks B."/>
            <person name="Harrison M.C."/>
            <person name="Mikhailova A.A."/>
            <person name="Marchal E."/>
            <person name="English S."/>
            <person name="Carruthers M."/>
            <person name="Jennings E.C."/>
            <person name="Chiamaka E.L."/>
            <person name="Frigard R.A."/>
            <person name="Pippel M."/>
            <person name="Attardo G.M."/>
            <person name="Benoit J.B."/>
            <person name="Bornberg-Bauer E."/>
            <person name="Tobe S.S."/>
        </authorList>
    </citation>
    <scope>NUCLEOTIDE SEQUENCE</scope>
    <source>
        <strain evidence="1">Stay&amp;Tobe</strain>
    </source>
</reference>
<evidence type="ECO:0000313" key="2">
    <source>
        <dbReference type="Proteomes" id="UP001233999"/>
    </source>
</evidence>
<comment type="caution">
    <text evidence="1">The sequence shown here is derived from an EMBL/GenBank/DDBJ whole genome shotgun (WGS) entry which is preliminary data.</text>
</comment>
<accession>A0AAD8EQ88</accession>
<sequence>VMQIKLTKSRMLNRMFTVVVNQILIRINLFKLGPRHSLTSNYFIKMVMMPLESFGQFINLHSTGNRTFDLPRMNSDEEIIVLRPRPLSPLYSVTMVTFTIEIKWSKISFHHCNIFFSRTSLGRIIFSSLIVALSKICSNYDWAITQCRSAFVHFIEDYLELIVWFCQ</sequence>
<feature type="non-terminal residue" evidence="1">
    <location>
        <position position="167"/>
    </location>
</feature>
<dbReference type="AlphaFoldDB" id="A0AAD8EQ88"/>
<protein>
    <submittedName>
        <fullName evidence="1">Uncharacterized protein</fullName>
    </submittedName>
</protein>
<name>A0AAD8EQ88_DIPPU</name>
<evidence type="ECO:0000313" key="1">
    <source>
        <dbReference type="EMBL" id="KAJ9598663.1"/>
    </source>
</evidence>
<dbReference type="Proteomes" id="UP001233999">
    <property type="component" value="Unassembled WGS sequence"/>
</dbReference>
<reference evidence="1" key="2">
    <citation type="submission" date="2023-05" db="EMBL/GenBank/DDBJ databases">
        <authorList>
            <person name="Fouks B."/>
        </authorList>
    </citation>
    <scope>NUCLEOTIDE SEQUENCE</scope>
    <source>
        <strain evidence="1">Stay&amp;Tobe</strain>
        <tissue evidence="1">Testes</tissue>
    </source>
</reference>
<dbReference type="EMBL" id="JASPKZ010001200">
    <property type="protein sequence ID" value="KAJ9598663.1"/>
    <property type="molecule type" value="Genomic_DNA"/>
</dbReference>
<keyword evidence="2" id="KW-1185">Reference proteome</keyword>
<gene>
    <name evidence="1" type="ORF">L9F63_010678</name>
</gene>